<dbReference type="Pfam" id="PF00085">
    <property type="entry name" value="Thioredoxin"/>
    <property type="match status" value="1"/>
</dbReference>
<name>A0A437SPF9_BACTU</name>
<protein>
    <submittedName>
        <fullName evidence="6">Thiol reductase thioredoxin</fullName>
    </submittedName>
</protein>
<dbReference type="Gene3D" id="3.40.30.10">
    <property type="entry name" value="Glutaredoxin"/>
    <property type="match status" value="1"/>
</dbReference>
<keyword evidence="4" id="KW-1133">Transmembrane helix</keyword>
<keyword evidence="4" id="KW-0812">Transmembrane</keyword>
<feature type="domain" description="Thioredoxin" evidence="5">
    <location>
        <begin position="26"/>
        <end position="138"/>
    </location>
</feature>
<dbReference type="SUPFAM" id="SSF52833">
    <property type="entry name" value="Thioredoxin-like"/>
    <property type="match status" value="1"/>
</dbReference>
<dbReference type="PANTHER" id="PTHR45663:SF11">
    <property type="entry name" value="GEO12009P1"/>
    <property type="match status" value="1"/>
</dbReference>
<dbReference type="GO" id="GO:0005737">
    <property type="term" value="C:cytoplasm"/>
    <property type="evidence" value="ECO:0007669"/>
    <property type="project" value="TreeGrafter"/>
</dbReference>
<evidence type="ECO:0000256" key="2">
    <source>
        <dbReference type="ARBA" id="ARBA00023157"/>
    </source>
</evidence>
<dbReference type="EMBL" id="LDER01000096">
    <property type="protein sequence ID" value="RVU65160.1"/>
    <property type="molecule type" value="Genomic_DNA"/>
</dbReference>
<evidence type="ECO:0000313" key="7">
    <source>
        <dbReference type="Proteomes" id="UP000286687"/>
    </source>
</evidence>
<evidence type="ECO:0000259" key="5">
    <source>
        <dbReference type="PROSITE" id="PS51352"/>
    </source>
</evidence>
<evidence type="ECO:0000256" key="4">
    <source>
        <dbReference type="SAM" id="Phobius"/>
    </source>
</evidence>
<keyword evidence="2" id="KW-1015">Disulfide bond</keyword>
<organism evidence="6 7">
    <name type="scientific">Bacillus thuringiensis</name>
    <dbReference type="NCBI Taxonomy" id="1428"/>
    <lineage>
        <taxon>Bacteria</taxon>
        <taxon>Bacillati</taxon>
        <taxon>Bacillota</taxon>
        <taxon>Bacilli</taxon>
        <taxon>Bacillales</taxon>
        <taxon>Bacillaceae</taxon>
        <taxon>Bacillus</taxon>
        <taxon>Bacillus cereus group</taxon>
    </lineage>
</organism>
<dbReference type="PROSITE" id="PS51352">
    <property type="entry name" value="THIOREDOXIN_2"/>
    <property type="match status" value="1"/>
</dbReference>
<keyword evidence="3" id="KW-0676">Redox-active center</keyword>
<evidence type="ECO:0000256" key="1">
    <source>
        <dbReference type="ARBA" id="ARBA00008987"/>
    </source>
</evidence>
<dbReference type="InterPro" id="IPR013766">
    <property type="entry name" value="Thioredoxin_domain"/>
</dbReference>
<comment type="caution">
    <text evidence="6">The sequence shown here is derived from an EMBL/GenBank/DDBJ whole genome shotgun (WGS) entry which is preliminary data.</text>
</comment>
<dbReference type="PANTHER" id="PTHR45663">
    <property type="entry name" value="GEO12009P1"/>
    <property type="match status" value="1"/>
</dbReference>
<feature type="transmembrane region" description="Helical" evidence="4">
    <location>
        <begin position="6"/>
        <end position="23"/>
    </location>
</feature>
<gene>
    <name evidence="6" type="ORF">BM74_05610</name>
</gene>
<proteinExistence type="inferred from homology"/>
<accession>A0A437SPF9</accession>
<comment type="similarity">
    <text evidence="1">Belongs to the thioredoxin family.</text>
</comment>
<dbReference type="Proteomes" id="UP000286687">
    <property type="component" value="Unassembled WGS sequence"/>
</dbReference>
<dbReference type="AlphaFoldDB" id="A0A437SPF9"/>
<reference evidence="6 7" key="1">
    <citation type="submission" date="2018-01" db="EMBL/GenBank/DDBJ databases">
        <title>Complete genome sequence of G25-42.</title>
        <authorList>
            <person name="Zheng Z."/>
            <person name="Sun M."/>
        </authorList>
    </citation>
    <scope>NUCLEOTIDE SEQUENCE [LARGE SCALE GENOMIC DNA]</scope>
    <source>
        <strain evidence="6 7">G25-42</strain>
    </source>
</reference>
<dbReference type="GO" id="GO:0015035">
    <property type="term" value="F:protein-disulfide reductase activity"/>
    <property type="evidence" value="ECO:0007669"/>
    <property type="project" value="TreeGrafter"/>
</dbReference>
<sequence length="143" mass="16930">MKKIIFTSTIIITIFILLSVITIKNQNINKKENFLSENATNPKETQNILNENKNITIYFYSPTCEHCKKTTPLLSELNKEKNINIKTFNLQEFEEGWENFNIKGTPTIIYYKNGKEEKRLIGEHSKKDYQQWLENRKVINKNN</sequence>
<evidence type="ECO:0000256" key="3">
    <source>
        <dbReference type="ARBA" id="ARBA00023284"/>
    </source>
</evidence>
<evidence type="ECO:0000313" key="6">
    <source>
        <dbReference type="EMBL" id="RVU65160.1"/>
    </source>
</evidence>
<dbReference type="RefSeq" id="WP_127813141.1">
    <property type="nucleotide sequence ID" value="NZ_LDER01000096.1"/>
</dbReference>
<dbReference type="InterPro" id="IPR036249">
    <property type="entry name" value="Thioredoxin-like_sf"/>
</dbReference>
<dbReference type="CDD" id="cd02947">
    <property type="entry name" value="TRX_family"/>
    <property type="match status" value="1"/>
</dbReference>
<keyword evidence="4" id="KW-0472">Membrane</keyword>